<protein>
    <submittedName>
        <fullName evidence="1">Cytochrome p450 6a1</fullName>
    </submittedName>
</protein>
<keyword evidence="2" id="KW-1185">Reference proteome</keyword>
<name>A0ACC3YLZ0_COLTU</name>
<comment type="caution">
    <text evidence="1">The sequence shown here is derived from an EMBL/GenBank/DDBJ whole genome shotgun (WGS) entry which is preliminary data.</text>
</comment>
<gene>
    <name evidence="1" type="ORF">CTRU02_211854</name>
</gene>
<organism evidence="1 2">
    <name type="scientific">Colletotrichum truncatum</name>
    <name type="common">Anthracnose fungus</name>
    <name type="synonym">Colletotrichum capsici</name>
    <dbReference type="NCBI Taxonomy" id="5467"/>
    <lineage>
        <taxon>Eukaryota</taxon>
        <taxon>Fungi</taxon>
        <taxon>Dikarya</taxon>
        <taxon>Ascomycota</taxon>
        <taxon>Pezizomycotina</taxon>
        <taxon>Sordariomycetes</taxon>
        <taxon>Hypocreomycetidae</taxon>
        <taxon>Glomerellales</taxon>
        <taxon>Glomerellaceae</taxon>
        <taxon>Colletotrichum</taxon>
        <taxon>Colletotrichum truncatum species complex</taxon>
    </lineage>
</organism>
<evidence type="ECO:0000313" key="2">
    <source>
        <dbReference type="Proteomes" id="UP000805649"/>
    </source>
</evidence>
<reference evidence="1 2" key="1">
    <citation type="journal article" date="2020" name="Phytopathology">
        <title>Genome Sequence Resources of Colletotrichum truncatum, C. plurivorum, C. musicola, and C. sojae: Four Species Pathogenic to Soybean (Glycine max).</title>
        <authorList>
            <person name="Rogerio F."/>
            <person name="Boufleur T.R."/>
            <person name="Ciampi-Guillardi M."/>
            <person name="Sukno S.A."/>
            <person name="Thon M.R."/>
            <person name="Massola Junior N.S."/>
            <person name="Baroncelli R."/>
        </authorList>
    </citation>
    <scope>NUCLEOTIDE SEQUENCE [LARGE SCALE GENOMIC DNA]</scope>
    <source>
        <strain evidence="1 2">CMES1059</strain>
    </source>
</reference>
<dbReference type="Proteomes" id="UP000805649">
    <property type="component" value="Unassembled WGS sequence"/>
</dbReference>
<evidence type="ECO:0000313" key="1">
    <source>
        <dbReference type="EMBL" id="KAL0932891.1"/>
    </source>
</evidence>
<accession>A0ACC3YLZ0</accession>
<proteinExistence type="predicted"/>
<dbReference type="EMBL" id="VUJX02000008">
    <property type="protein sequence ID" value="KAL0932891.1"/>
    <property type="molecule type" value="Genomic_DNA"/>
</dbReference>
<sequence>MSLATAASAALHPQNWPTSIWVLLLTGVAYAVGFLAYRPSFPRNAPKLLKGYPVLGAPRFFTDRGNFLSEGKRFGRYGNWSFYFGKMRIVGLSGDHGRQLFFESRDLDFTKGSETNGDSYGALFNATPHIEVSSDASKEEDFSGKFNRTIVRLLHKEQLCNRLHRLVNDTRDTNDRLASRPDRISDPFEDMYRLVFQLTMRMVGCDEIAESDDLLMKTVRIFESIDAASTATKVMFPWMPTVGHFKRVYSGAQMYMILEKVIKQRKERGVEGTDALQYLMDRGDSTVEMVAFIVGALFAGLINSGINAAYLLCFLGADEKWYREVQREVDGVIAKHRKSEDESPEDVLSRFEVEDWEAEFPLIDLGLKETIRHSITGCGFRYNGTGKDIPIGDSGEIVPADSYAVYQFDDTHMDARFFPEPSRWDPGRFLPPKDGSKKEAQGFYGWGAGRHPCLGMRFAKLETWVTTALFIARFDFYLCDEKGNKMDKVPEDSVDRNKHSASKPKKNLYLKYTPRS</sequence>